<dbReference type="InterPro" id="IPR005656">
    <property type="entry name" value="MmgE_PrpD"/>
</dbReference>
<evidence type="ECO:0000256" key="1">
    <source>
        <dbReference type="ARBA" id="ARBA00006174"/>
    </source>
</evidence>
<dbReference type="STRING" id="36842.SAMN02194393_00471"/>
<dbReference type="Pfam" id="PF19305">
    <property type="entry name" value="MmgE_PrpD_C"/>
    <property type="match status" value="1"/>
</dbReference>
<dbReference type="PANTHER" id="PTHR16943:SF8">
    <property type="entry name" value="2-METHYLCITRATE DEHYDRATASE"/>
    <property type="match status" value="1"/>
</dbReference>
<dbReference type="PANTHER" id="PTHR16943">
    <property type="entry name" value="2-METHYLCITRATE DEHYDRATASE-RELATED"/>
    <property type="match status" value="1"/>
</dbReference>
<dbReference type="RefSeq" id="WP_170917240.1">
    <property type="nucleotide sequence ID" value="NZ_FUZT01000001.1"/>
</dbReference>
<keyword evidence="5" id="KW-1185">Reference proteome</keyword>
<reference evidence="4 5" key="1">
    <citation type="submission" date="2017-02" db="EMBL/GenBank/DDBJ databases">
        <authorList>
            <person name="Peterson S.W."/>
        </authorList>
    </citation>
    <scope>NUCLEOTIDE SEQUENCE [LARGE SCALE GENOMIC DNA]</scope>
    <source>
        <strain evidence="4 5">M1</strain>
    </source>
</reference>
<accession>A0A1T5IJY0</accession>
<dbReference type="EMBL" id="FUZT01000001">
    <property type="protein sequence ID" value="SKC39447.1"/>
    <property type="molecule type" value="Genomic_DNA"/>
</dbReference>
<dbReference type="Pfam" id="PF03972">
    <property type="entry name" value="MmgE_PrpD_N"/>
    <property type="match status" value="1"/>
</dbReference>
<evidence type="ECO:0000313" key="5">
    <source>
        <dbReference type="Proteomes" id="UP000190285"/>
    </source>
</evidence>
<dbReference type="InterPro" id="IPR045337">
    <property type="entry name" value="MmgE_PrpD_C"/>
</dbReference>
<dbReference type="InterPro" id="IPR045336">
    <property type="entry name" value="MmgE_PrpD_N"/>
</dbReference>
<name>A0A1T5IJY0_9FIRM</name>
<dbReference type="SUPFAM" id="SSF103378">
    <property type="entry name" value="2-methylcitrate dehydratase PrpD"/>
    <property type="match status" value="1"/>
</dbReference>
<feature type="domain" description="MmgE/PrpD N-terminal" evidence="2">
    <location>
        <begin position="18"/>
        <end position="239"/>
    </location>
</feature>
<evidence type="ECO:0000259" key="3">
    <source>
        <dbReference type="Pfam" id="PF19305"/>
    </source>
</evidence>
<sequence length="448" mass="49852">MNNVEYKFQGDLKKGNYKLSKKIKKFSYENIPNEVKAHSKVCLLDLLGAILGGSITKPSDYAKKFVKKVYPGEECTVIGKSTKSNVIGATFANAFSANAIDIDDGYRPVKGHPGALVIPAALAVAEWANKSGKELMESIILGYEIGTRAGIVWHDYYPVYHSSGAWGTIASAAVTAKLLNFDVEEIYNALGTAEWRAPMNPMMRCIDYPSMSKDGIGWGSPTGVESALMAKEGFTGCPSLFGYPKYNKYIESLGEEYNILKLYFKPFACCRWAQPGIIGTLKILGKNNLAPEDINKIKVYTFKESSRLSTDPPSNADEAQYNIAYPIAVTIVDGKVGPKQLVDEKLKNTIILGLMNKIEIISDSRFDKKFPQNCESEVEITDRKGNVYISGHVQAKGDWDNPLSKEEILNKFKWLAEYSKSEQQIERIIDMINNIEKLRSVKDLMKLL</sequence>
<dbReference type="InterPro" id="IPR042188">
    <property type="entry name" value="MmgE/PrpD_sf_2"/>
</dbReference>
<organism evidence="4 5">
    <name type="scientific">Maledivibacter halophilus</name>
    <dbReference type="NCBI Taxonomy" id="36842"/>
    <lineage>
        <taxon>Bacteria</taxon>
        <taxon>Bacillati</taxon>
        <taxon>Bacillota</taxon>
        <taxon>Clostridia</taxon>
        <taxon>Peptostreptococcales</taxon>
        <taxon>Caminicellaceae</taxon>
        <taxon>Maledivibacter</taxon>
    </lineage>
</organism>
<evidence type="ECO:0000259" key="2">
    <source>
        <dbReference type="Pfam" id="PF03972"/>
    </source>
</evidence>
<dbReference type="Gene3D" id="1.10.4100.10">
    <property type="entry name" value="2-methylcitrate dehydratase PrpD"/>
    <property type="match status" value="1"/>
</dbReference>
<evidence type="ECO:0000313" key="4">
    <source>
        <dbReference type="EMBL" id="SKC39447.1"/>
    </source>
</evidence>
<feature type="domain" description="MmgE/PrpD C-terminal" evidence="3">
    <location>
        <begin position="267"/>
        <end position="434"/>
    </location>
</feature>
<gene>
    <name evidence="4" type="ORF">SAMN02194393_00471</name>
</gene>
<dbReference type="Gene3D" id="3.30.1330.120">
    <property type="entry name" value="2-methylcitrate dehydratase PrpD"/>
    <property type="match status" value="1"/>
</dbReference>
<comment type="similarity">
    <text evidence="1">Belongs to the PrpD family.</text>
</comment>
<dbReference type="InterPro" id="IPR036148">
    <property type="entry name" value="MmgE/PrpD_sf"/>
</dbReference>
<protein>
    <submittedName>
        <fullName evidence="4">2-methylcitrate dehydratase PrpD</fullName>
    </submittedName>
</protein>
<dbReference type="InterPro" id="IPR042183">
    <property type="entry name" value="MmgE/PrpD_sf_1"/>
</dbReference>
<proteinExistence type="inferred from homology"/>
<dbReference type="Proteomes" id="UP000190285">
    <property type="component" value="Unassembled WGS sequence"/>
</dbReference>
<dbReference type="GO" id="GO:0016829">
    <property type="term" value="F:lyase activity"/>
    <property type="evidence" value="ECO:0007669"/>
    <property type="project" value="InterPro"/>
</dbReference>
<dbReference type="AlphaFoldDB" id="A0A1T5IJY0"/>